<feature type="compositionally biased region" description="Low complexity" evidence="4">
    <location>
        <begin position="518"/>
        <end position="532"/>
    </location>
</feature>
<dbReference type="PRINTS" id="PR00454">
    <property type="entry name" value="ETSDOMAIN"/>
</dbReference>
<comment type="similarity">
    <text evidence="1 3">Belongs to the ETS family.</text>
</comment>
<keyword evidence="2 3" id="KW-0238">DNA-binding</keyword>
<dbReference type="GO" id="GO:0030154">
    <property type="term" value="P:cell differentiation"/>
    <property type="evidence" value="ECO:0007669"/>
    <property type="project" value="TreeGrafter"/>
</dbReference>
<dbReference type="AlphaFoldDB" id="A0AAV4IV72"/>
<dbReference type="SUPFAM" id="SSF47769">
    <property type="entry name" value="SAM/Pointed domain"/>
    <property type="match status" value="1"/>
</dbReference>
<dbReference type="InterPro" id="IPR013761">
    <property type="entry name" value="SAM/pointed_sf"/>
</dbReference>
<dbReference type="SUPFAM" id="SSF46785">
    <property type="entry name" value="Winged helix' DNA-binding domain"/>
    <property type="match status" value="1"/>
</dbReference>
<dbReference type="GO" id="GO:0005634">
    <property type="term" value="C:nucleus"/>
    <property type="evidence" value="ECO:0007669"/>
    <property type="project" value="UniProtKB-SubCell"/>
</dbReference>
<dbReference type="SMART" id="SM00251">
    <property type="entry name" value="SAM_PNT"/>
    <property type="match status" value="1"/>
</dbReference>
<evidence type="ECO:0000256" key="1">
    <source>
        <dbReference type="ARBA" id="ARBA00005562"/>
    </source>
</evidence>
<name>A0AAV4IV72_9GAST</name>
<feature type="domain" description="ETS" evidence="5">
    <location>
        <begin position="540"/>
        <end position="624"/>
    </location>
</feature>
<dbReference type="Gene3D" id="1.10.10.10">
    <property type="entry name" value="Winged helix-like DNA-binding domain superfamily/Winged helix DNA-binding domain"/>
    <property type="match status" value="1"/>
</dbReference>
<dbReference type="EMBL" id="BMAT01013454">
    <property type="protein sequence ID" value="GFS13283.1"/>
    <property type="molecule type" value="Genomic_DNA"/>
</dbReference>
<comment type="caution">
    <text evidence="6">The sequence shown here is derived from an EMBL/GenBank/DDBJ whole genome shotgun (WGS) entry which is preliminary data.</text>
</comment>
<comment type="subcellular location">
    <subcellularLocation>
        <location evidence="3">Nucleus</location>
    </subcellularLocation>
</comment>
<dbReference type="InterPro" id="IPR036388">
    <property type="entry name" value="WH-like_DNA-bd_sf"/>
</dbReference>
<gene>
    <name evidence="6" type="ORF">ElyMa_006717700</name>
</gene>
<dbReference type="PROSITE" id="PS00345">
    <property type="entry name" value="ETS_DOMAIN_1"/>
    <property type="match status" value="1"/>
</dbReference>
<evidence type="ECO:0000256" key="4">
    <source>
        <dbReference type="SAM" id="MobiDB-lite"/>
    </source>
</evidence>
<protein>
    <submittedName>
        <fullName evidence="6">DNA-binding protein D-ETS-4</fullName>
    </submittedName>
</protein>
<keyword evidence="7" id="KW-1185">Reference proteome</keyword>
<feature type="compositionally biased region" description="Low complexity" evidence="4">
    <location>
        <begin position="475"/>
        <end position="484"/>
    </location>
</feature>
<dbReference type="Gene3D" id="1.10.150.50">
    <property type="entry name" value="Transcription Factor, Ets-1"/>
    <property type="match status" value="1"/>
</dbReference>
<dbReference type="InterPro" id="IPR046328">
    <property type="entry name" value="ETS_fam"/>
</dbReference>
<keyword evidence="3" id="KW-0539">Nucleus</keyword>
<dbReference type="InterPro" id="IPR000418">
    <property type="entry name" value="Ets_dom"/>
</dbReference>
<evidence type="ECO:0000259" key="5">
    <source>
        <dbReference type="PROSITE" id="PS50061"/>
    </source>
</evidence>
<evidence type="ECO:0000313" key="6">
    <source>
        <dbReference type="EMBL" id="GFS13283.1"/>
    </source>
</evidence>
<dbReference type="PANTHER" id="PTHR11849">
    <property type="entry name" value="ETS"/>
    <property type="match status" value="1"/>
</dbReference>
<proteinExistence type="inferred from homology"/>
<reference evidence="6 7" key="1">
    <citation type="journal article" date="2021" name="Elife">
        <title>Chloroplast acquisition without the gene transfer in kleptoplastic sea slugs, Plakobranchus ocellatus.</title>
        <authorList>
            <person name="Maeda T."/>
            <person name="Takahashi S."/>
            <person name="Yoshida T."/>
            <person name="Shimamura S."/>
            <person name="Takaki Y."/>
            <person name="Nagai Y."/>
            <person name="Toyoda A."/>
            <person name="Suzuki Y."/>
            <person name="Arimoto A."/>
            <person name="Ishii H."/>
            <person name="Satoh N."/>
            <person name="Nishiyama T."/>
            <person name="Hasebe M."/>
            <person name="Maruyama T."/>
            <person name="Minagawa J."/>
            <person name="Obokata J."/>
            <person name="Shigenobu S."/>
        </authorList>
    </citation>
    <scope>NUCLEOTIDE SEQUENCE [LARGE SCALE GENOMIC DNA]</scope>
</reference>
<dbReference type="PANTHER" id="PTHR11849:SF182">
    <property type="entry name" value="SAM POINTED DOMAIN-CONTAINING ETS TRANSCRIPTION FACTOR"/>
    <property type="match status" value="1"/>
</dbReference>
<dbReference type="Proteomes" id="UP000762676">
    <property type="component" value="Unassembled WGS sequence"/>
</dbReference>
<organism evidence="6 7">
    <name type="scientific">Elysia marginata</name>
    <dbReference type="NCBI Taxonomy" id="1093978"/>
    <lineage>
        <taxon>Eukaryota</taxon>
        <taxon>Metazoa</taxon>
        <taxon>Spiralia</taxon>
        <taxon>Lophotrochozoa</taxon>
        <taxon>Mollusca</taxon>
        <taxon>Gastropoda</taxon>
        <taxon>Heterobranchia</taxon>
        <taxon>Euthyneura</taxon>
        <taxon>Panpulmonata</taxon>
        <taxon>Sacoglossa</taxon>
        <taxon>Placobranchoidea</taxon>
        <taxon>Plakobranchidae</taxon>
        <taxon>Elysia</taxon>
    </lineage>
</organism>
<evidence type="ECO:0000256" key="3">
    <source>
        <dbReference type="RuleBase" id="RU004019"/>
    </source>
</evidence>
<dbReference type="InterPro" id="IPR036390">
    <property type="entry name" value="WH_DNA-bd_sf"/>
</dbReference>
<dbReference type="Pfam" id="PF02198">
    <property type="entry name" value="SAM_PNT"/>
    <property type="match status" value="1"/>
</dbReference>
<dbReference type="GO" id="GO:0000981">
    <property type="term" value="F:DNA-binding transcription factor activity, RNA polymerase II-specific"/>
    <property type="evidence" value="ECO:0007669"/>
    <property type="project" value="TreeGrafter"/>
</dbReference>
<dbReference type="Pfam" id="PF00178">
    <property type="entry name" value="Ets"/>
    <property type="match status" value="1"/>
</dbReference>
<dbReference type="InterPro" id="IPR003118">
    <property type="entry name" value="Pointed_dom"/>
</dbReference>
<sequence length="637" mass="69594">MSGGGHAILEDYKRQMKTFLEEHNACGQMFGLDQEVPLVRTADSDCLKTEIKTEVEPMDQHQPQVINFFGMEDALDVGHAPSGDISVCRSSLPTTIWQTPFCTSNATGYSNTDCKDSLNTPTPFCSNAVNGLKWEASASNAIASGSQSPFLSSVSFSSSSAPAQTVSSSWSLSSSQSSESSISLSSPLLNRENFLNEVSSSSSSSSSPSLSSSVSSPPFTVSLPESRFDLEQIPFARNSLSFTPQASTGSFLNELGFTATVPVSTIKFSTNITNGLAGSGCTLVSNSVNFLEDAPHQALSEDGLEYTDLDKQPFSLYEDFDMSDKQQNNNTIIYTATPNNNNNNNNNINNNNGQLLDDPELLASLHMIHDTLQKDCEELNIPFDPQLWTAEHVKVWVSALCQKKNLPDVSHQLYPLDGPTLYSMSESVLQQYGESGNQIALEIACCKAAKSIMHQETLPANNIISVYNGIETTQQSSRQTTMTSPCVSPAPSNCSNSQASSTGFSTPSDHSEDEAYFSSASSDKPKASARSASANGGRSIYLWQFLVELLVSGDPAHADCIRWIDRQKGIFKIEDSKKVAFLWGKRKNRPMMNYDKLSRSVRQYYKKGIIKKTEQSRRLVYQFCESTLANVSRSTSK</sequence>
<accession>A0AAV4IV72</accession>
<dbReference type="SMART" id="SM00413">
    <property type="entry name" value="ETS"/>
    <property type="match status" value="1"/>
</dbReference>
<dbReference type="PROSITE" id="PS50061">
    <property type="entry name" value="ETS_DOMAIN_3"/>
    <property type="match status" value="1"/>
</dbReference>
<evidence type="ECO:0000313" key="7">
    <source>
        <dbReference type="Proteomes" id="UP000762676"/>
    </source>
</evidence>
<feature type="region of interest" description="Disordered" evidence="4">
    <location>
        <begin position="475"/>
        <end position="532"/>
    </location>
</feature>
<feature type="compositionally biased region" description="Polar residues" evidence="4">
    <location>
        <begin position="490"/>
        <end position="508"/>
    </location>
</feature>
<dbReference type="GO" id="GO:0043565">
    <property type="term" value="F:sequence-specific DNA binding"/>
    <property type="evidence" value="ECO:0007669"/>
    <property type="project" value="InterPro"/>
</dbReference>
<evidence type="ECO:0000256" key="2">
    <source>
        <dbReference type="ARBA" id="ARBA00023125"/>
    </source>
</evidence>